<proteinExistence type="predicted"/>
<dbReference type="AlphaFoldDB" id="A0A2N7S676"/>
<gene>
    <name evidence="1" type="ORF">CIK84_08950</name>
</gene>
<name>A0A2N7S676_9MICC</name>
<sequence length="85" mass="8936">MTNEAPKNEARLPWTGHGDGVWSLPATVISNDECEVMIGAIWTDEDGLQVTIEAPEGMIPAALVPKVTAAMIDLSFHGQHGPAGA</sequence>
<dbReference type="RefSeq" id="WP_102598121.1">
    <property type="nucleotide sequence ID" value="NZ_JBQDJG010000011.1"/>
</dbReference>
<dbReference type="EMBL" id="PNQX01000001">
    <property type="protein sequence ID" value="PMQ21640.1"/>
    <property type="molecule type" value="Genomic_DNA"/>
</dbReference>
<accession>A0A2N7S676</accession>
<organism evidence="1 2">
    <name type="scientific">Glutamicibacter arilaitensis</name>
    <dbReference type="NCBI Taxonomy" id="256701"/>
    <lineage>
        <taxon>Bacteria</taxon>
        <taxon>Bacillati</taxon>
        <taxon>Actinomycetota</taxon>
        <taxon>Actinomycetes</taxon>
        <taxon>Micrococcales</taxon>
        <taxon>Micrococcaceae</taxon>
        <taxon>Glutamicibacter</taxon>
    </lineage>
</organism>
<evidence type="ECO:0000313" key="1">
    <source>
        <dbReference type="EMBL" id="PMQ21640.1"/>
    </source>
</evidence>
<dbReference type="Proteomes" id="UP000235739">
    <property type="component" value="Unassembled WGS sequence"/>
</dbReference>
<comment type="caution">
    <text evidence="1">The sequence shown here is derived from an EMBL/GenBank/DDBJ whole genome shotgun (WGS) entry which is preliminary data.</text>
</comment>
<reference evidence="1 2" key="1">
    <citation type="journal article" date="2017" name="Elife">
        <title>Extensive horizontal gene transfer in cheese-associated bacteria.</title>
        <authorList>
            <person name="Bonham K.S."/>
            <person name="Wolfe B.E."/>
            <person name="Dutton R.J."/>
        </authorList>
    </citation>
    <scope>NUCLEOTIDE SEQUENCE [LARGE SCALE GENOMIC DNA]</scope>
    <source>
        <strain evidence="1 2">JB182</strain>
    </source>
</reference>
<protein>
    <submittedName>
        <fullName evidence="1">Uncharacterized protein</fullName>
    </submittedName>
</protein>
<evidence type="ECO:0000313" key="2">
    <source>
        <dbReference type="Proteomes" id="UP000235739"/>
    </source>
</evidence>